<dbReference type="RefSeq" id="WP_280763188.1">
    <property type="nucleotide sequence ID" value="NZ_JARXVC010000017.1"/>
</dbReference>
<sequence>MKIRQKVAAAAIAVVAAGGVALTAASTAQASEVLGNFHSYQACVDYAFAKFGTGAGWDCRAYQYDAATTIWRLIKF</sequence>
<keyword evidence="3" id="KW-1185">Reference proteome</keyword>
<name>A0ABT6MHZ2_9NOCA</name>
<evidence type="ECO:0000313" key="2">
    <source>
        <dbReference type="EMBL" id="MDH6283935.1"/>
    </source>
</evidence>
<accession>A0ABT6MHZ2</accession>
<feature type="signal peptide" evidence="1">
    <location>
        <begin position="1"/>
        <end position="30"/>
    </location>
</feature>
<gene>
    <name evidence="2" type="ORF">M2280_005186</name>
</gene>
<comment type="caution">
    <text evidence="2">The sequence shown here is derived from an EMBL/GenBank/DDBJ whole genome shotgun (WGS) entry which is preliminary data.</text>
</comment>
<feature type="chain" id="PRO_5046783204" evidence="1">
    <location>
        <begin position="31"/>
        <end position="76"/>
    </location>
</feature>
<proteinExistence type="predicted"/>
<dbReference type="EMBL" id="JARXVC010000017">
    <property type="protein sequence ID" value="MDH6283935.1"/>
    <property type="molecule type" value="Genomic_DNA"/>
</dbReference>
<reference evidence="2 3" key="1">
    <citation type="submission" date="2023-04" db="EMBL/GenBank/DDBJ databases">
        <title>Forest soil microbial communities from Buena Vista Peninsula, Colon Province, Panama.</title>
        <authorList>
            <person name="Bouskill N."/>
        </authorList>
    </citation>
    <scope>NUCLEOTIDE SEQUENCE [LARGE SCALE GENOMIC DNA]</scope>
    <source>
        <strain evidence="2 3">CFH S0262</strain>
    </source>
</reference>
<protein>
    <submittedName>
        <fullName evidence="2">Uncharacterized protein</fullName>
    </submittedName>
</protein>
<dbReference type="Proteomes" id="UP001160334">
    <property type="component" value="Unassembled WGS sequence"/>
</dbReference>
<organism evidence="2 3">
    <name type="scientific">Prescottella agglutinans</name>
    <dbReference type="NCBI Taxonomy" id="1644129"/>
    <lineage>
        <taxon>Bacteria</taxon>
        <taxon>Bacillati</taxon>
        <taxon>Actinomycetota</taxon>
        <taxon>Actinomycetes</taxon>
        <taxon>Mycobacteriales</taxon>
        <taxon>Nocardiaceae</taxon>
        <taxon>Prescottella</taxon>
    </lineage>
</organism>
<evidence type="ECO:0000313" key="3">
    <source>
        <dbReference type="Proteomes" id="UP001160334"/>
    </source>
</evidence>
<evidence type="ECO:0000256" key="1">
    <source>
        <dbReference type="SAM" id="SignalP"/>
    </source>
</evidence>
<keyword evidence="1" id="KW-0732">Signal</keyword>